<feature type="chain" id="PRO_5047065276" evidence="1">
    <location>
        <begin position="17"/>
        <end position="178"/>
    </location>
</feature>
<proteinExistence type="predicted"/>
<dbReference type="EMBL" id="JBEXAC010000002">
    <property type="protein sequence ID" value="MET6999041.1"/>
    <property type="molecule type" value="Genomic_DNA"/>
</dbReference>
<accession>A0ABV2T7S1</accession>
<protein>
    <submittedName>
        <fullName evidence="2">Uncharacterized protein</fullName>
    </submittedName>
</protein>
<dbReference type="RefSeq" id="WP_354661607.1">
    <property type="nucleotide sequence ID" value="NZ_JBEXAC010000002.1"/>
</dbReference>
<reference evidence="2 3" key="1">
    <citation type="submission" date="2024-06" db="EMBL/GenBank/DDBJ databases">
        <title>Chitinophaga defluvii sp. nov., isolated from municipal sewage.</title>
        <authorList>
            <person name="Zhang L."/>
        </authorList>
    </citation>
    <scope>NUCLEOTIDE SEQUENCE [LARGE SCALE GENOMIC DNA]</scope>
    <source>
        <strain evidence="2 3">H8</strain>
    </source>
</reference>
<evidence type="ECO:0000256" key="1">
    <source>
        <dbReference type="SAM" id="SignalP"/>
    </source>
</evidence>
<organism evidence="2 3">
    <name type="scientific">Chitinophaga defluvii</name>
    <dbReference type="NCBI Taxonomy" id="3163343"/>
    <lineage>
        <taxon>Bacteria</taxon>
        <taxon>Pseudomonadati</taxon>
        <taxon>Bacteroidota</taxon>
        <taxon>Chitinophagia</taxon>
        <taxon>Chitinophagales</taxon>
        <taxon>Chitinophagaceae</taxon>
        <taxon>Chitinophaga</taxon>
    </lineage>
</organism>
<keyword evidence="1" id="KW-0732">Signal</keyword>
<dbReference type="Proteomes" id="UP001549749">
    <property type="component" value="Unassembled WGS sequence"/>
</dbReference>
<evidence type="ECO:0000313" key="3">
    <source>
        <dbReference type="Proteomes" id="UP001549749"/>
    </source>
</evidence>
<dbReference type="PROSITE" id="PS51257">
    <property type="entry name" value="PROKAR_LIPOPROTEIN"/>
    <property type="match status" value="1"/>
</dbReference>
<keyword evidence="3" id="KW-1185">Reference proteome</keyword>
<sequence>MTKYILLAFSTLIAVACNNTTTSNNNNNATDTTADTSLAAQPAANSALDVQPLSNYFVKNNIKISDSLTFWVIDNQTSFDSLFGVAKTMTNEIVTPDFGTHVVIAATMPATAYNTQIQLLSATNDNDNNAEMHFVAVGAEKQSSTITPVWLGLLPKTGLKTVKLYTGDQLSKAVTPPQ</sequence>
<feature type="signal peptide" evidence="1">
    <location>
        <begin position="1"/>
        <end position="16"/>
    </location>
</feature>
<comment type="caution">
    <text evidence="2">The sequence shown here is derived from an EMBL/GenBank/DDBJ whole genome shotgun (WGS) entry which is preliminary data.</text>
</comment>
<name>A0ABV2T7S1_9BACT</name>
<evidence type="ECO:0000313" key="2">
    <source>
        <dbReference type="EMBL" id="MET6999041.1"/>
    </source>
</evidence>
<gene>
    <name evidence="2" type="ORF">ABR189_16765</name>
</gene>